<feature type="transmembrane region" description="Helical" evidence="2">
    <location>
        <begin position="44"/>
        <end position="66"/>
    </location>
</feature>
<gene>
    <name evidence="4" type="ORF">GGQ54_000184</name>
</gene>
<keyword evidence="2" id="KW-0472">Membrane</keyword>
<keyword evidence="5" id="KW-1185">Reference proteome</keyword>
<dbReference type="RefSeq" id="WP_179443672.1">
    <property type="nucleotide sequence ID" value="NZ_JACBZS010000001.1"/>
</dbReference>
<evidence type="ECO:0000313" key="5">
    <source>
        <dbReference type="Proteomes" id="UP000527616"/>
    </source>
</evidence>
<dbReference type="Pfam" id="PF13462">
    <property type="entry name" value="Thioredoxin_4"/>
    <property type="match status" value="1"/>
</dbReference>
<accession>A0A7Z0D6C1</accession>
<name>A0A7Z0D6C1_9ACTN</name>
<reference evidence="4 5" key="1">
    <citation type="submission" date="2020-07" db="EMBL/GenBank/DDBJ databases">
        <title>Sequencing the genomes of 1000 actinobacteria strains.</title>
        <authorList>
            <person name="Klenk H.-P."/>
        </authorList>
    </citation>
    <scope>NUCLEOTIDE SEQUENCE [LARGE SCALE GENOMIC DNA]</scope>
    <source>
        <strain evidence="4 5">DSM 103164</strain>
    </source>
</reference>
<dbReference type="Proteomes" id="UP000527616">
    <property type="component" value="Unassembled WGS sequence"/>
</dbReference>
<organism evidence="4 5">
    <name type="scientific">Naumannella cuiyingiana</name>
    <dbReference type="NCBI Taxonomy" id="1347891"/>
    <lineage>
        <taxon>Bacteria</taxon>
        <taxon>Bacillati</taxon>
        <taxon>Actinomycetota</taxon>
        <taxon>Actinomycetes</taxon>
        <taxon>Propionibacteriales</taxon>
        <taxon>Propionibacteriaceae</taxon>
        <taxon>Naumannella</taxon>
    </lineage>
</organism>
<dbReference type="AlphaFoldDB" id="A0A7Z0D6C1"/>
<proteinExistence type="predicted"/>
<dbReference type="GO" id="GO:0016853">
    <property type="term" value="F:isomerase activity"/>
    <property type="evidence" value="ECO:0007669"/>
    <property type="project" value="UniProtKB-KW"/>
</dbReference>
<feature type="region of interest" description="Disordered" evidence="1">
    <location>
        <begin position="1"/>
        <end position="26"/>
    </location>
</feature>
<feature type="compositionally biased region" description="Basic residues" evidence="1">
    <location>
        <begin position="1"/>
        <end position="12"/>
    </location>
</feature>
<dbReference type="EMBL" id="JACBZS010000001">
    <property type="protein sequence ID" value="NYI69624.1"/>
    <property type="molecule type" value="Genomic_DNA"/>
</dbReference>
<evidence type="ECO:0000256" key="2">
    <source>
        <dbReference type="SAM" id="Phobius"/>
    </source>
</evidence>
<dbReference type="SUPFAM" id="SSF52833">
    <property type="entry name" value="Thioredoxin-like"/>
    <property type="match status" value="1"/>
</dbReference>
<keyword evidence="2" id="KW-1133">Transmembrane helix</keyword>
<dbReference type="InterPro" id="IPR036249">
    <property type="entry name" value="Thioredoxin-like_sf"/>
</dbReference>
<dbReference type="Gene3D" id="3.40.30.10">
    <property type="entry name" value="Glutaredoxin"/>
    <property type="match status" value="1"/>
</dbReference>
<evidence type="ECO:0000313" key="4">
    <source>
        <dbReference type="EMBL" id="NYI69624.1"/>
    </source>
</evidence>
<keyword evidence="4" id="KW-0413">Isomerase</keyword>
<sequence length="258" mass="27442">MSNKTRQNKQLKRSQAPRTDSRTARDRARAEAELAARKKRDVRIVIGIAVAVVLLAIAGGVGFMLYRQFGGPSGSVAAGPEQSVPAPSGSDPIVYGQASAAKTVDVYLDFSCPHCKDFENEQGATLKQLAESGEFKVAYHPLSFMVRPGASVNAANAFACAAERGFGQAYMAELFRNQGLQWSDNQLVDLARQVGGDAGSDTSGCITRRQNSGWVDAVNGAPKPPDFTGTPAIYVNGTQIQWSAGMTPEQFGQALRAA</sequence>
<evidence type="ECO:0000256" key="1">
    <source>
        <dbReference type="SAM" id="MobiDB-lite"/>
    </source>
</evidence>
<keyword evidence="2" id="KW-0812">Transmembrane</keyword>
<feature type="domain" description="Thioredoxin-like fold" evidence="3">
    <location>
        <begin position="92"/>
        <end position="255"/>
    </location>
</feature>
<dbReference type="InterPro" id="IPR012336">
    <property type="entry name" value="Thioredoxin-like_fold"/>
</dbReference>
<protein>
    <submittedName>
        <fullName evidence="4">Protein-disulfide isomerase</fullName>
    </submittedName>
</protein>
<dbReference type="CDD" id="cd02972">
    <property type="entry name" value="DsbA_family"/>
    <property type="match status" value="1"/>
</dbReference>
<evidence type="ECO:0000259" key="3">
    <source>
        <dbReference type="Pfam" id="PF13462"/>
    </source>
</evidence>
<comment type="caution">
    <text evidence="4">The sequence shown here is derived from an EMBL/GenBank/DDBJ whole genome shotgun (WGS) entry which is preliminary data.</text>
</comment>